<comment type="subunit">
    <text evidence="10 12 13">Forms a heterotetramer with UvrA during the search for lesions. Interacts with UvrC in an incision complex.</text>
</comment>
<evidence type="ECO:0000259" key="14">
    <source>
        <dbReference type="PROSITE" id="PS50151"/>
    </source>
</evidence>
<feature type="domain" description="Helicase ATP-binding" evidence="15">
    <location>
        <begin position="25"/>
        <end position="157"/>
    </location>
</feature>
<comment type="similarity">
    <text evidence="2 12 13">Belongs to the UvrB family.</text>
</comment>
<dbReference type="HAMAP" id="MF_00204">
    <property type="entry name" value="UvrB"/>
    <property type="match status" value="1"/>
</dbReference>
<evidence type="ECO:0000256" key="10">
    <source>
        <dbReference type="ARBA" id="ARBA00026033"/>
    </source>
</evidence>
<dbReference type="Pfam" id="PF00271">
    <property type="entry name" value="Helicase_C"/>
    <property type="match status" value="1"/>
</dbReference>
<dbReference type="NCBIfam" id="NF003673">
    <property type="entry name" value="PRK05298.1"/>
    <property type="match status" value="1"/>
</dbReference>
<reference evidence="17" key="1">
    <citation type="submission" date="2020-04" db="EMBL/GenBank/DDBJ databases">
        <authorList>
            <person name="Zhang T."/>
        </authorList>
    </citation>
    <scope>NUCLEOTIDE SEQUENCE</scope>
    <source>
        <strain evidence="17">HKST-UBA10</strain>
    </source>
</reference>
<evidence type="ECO:0000256" key="5">
    <source>
        <dbReference type="ARBA" id="ARBA00022763"/>
    </source>
</evidence>
<keyword evidence="8 12" id="KW-0267">Excision nuclease</keyword>
<dbReference type="GO" id="GO:0009380">
    <property type="term" value="C:excinuclease repair complex"/>
    <property type="evidence" value="ECO:0007669"/>
    <property type="project" value="InterPro"/>
</dbReference>
<dbReference type="Proteomes" id="UP000782843">
    <property type="component" value="Unassembled WGS sequence"/>
</dbReference>
<dbReference type="GO" id="GO:0003677">
    <property type="term" value="F:DNA binding"/>
    <property type="evidence" value="ECO:0007669"/>
    <property type="project" value="UniProtKB-UniRule"/>
</dbReference>
<comment type="caution">
    <text evidence="17">The sequence shown here is derived from an EMBL/GenBank/DDBJ whole genome shotgun (WGS) entry which is preliminary data.</text>
</comment>
<dbReference type="Pfam" id="PF04851">
    <property type="entry name" value="ResIII"/>
    <property type="match status" value="1"/>
</dbReference>
<dbReference type="InterPro" id="IPR001943">
    <property type="entry name" value="UVR_dom"/>
</dbReference>
<evidence type="ECO:0000256" key="2">
    <source>
        <dbReference type="ARBA" id="ARBA00008533"/>
    </source>
</evidence>
<dbReference type="InterPro" id="IPR006935">
    <property type="entry name" value="Helicase/UvrB_N"/>
</dbReference>
<proteinExistence type="inferred from homology"/>
<dbReference type="PROSITE" id="PS50151">
    <property type="entry name" value="UVR"/>
    <property type="match status" value="1"/>
</dbReference>
<keyword evidence="5 12" id="KW-0227">DNA damage</keyword>
<organism evidence="17 18">
    <name type="scientific">Candidatus Dojkabacteria bacterium</name>
    <dbReference type="NCBI Taxonomy" id="2099670"/>
    <lineage>
        <taxon>Bacteria</taxon>
        <taxon>Candidatus Dojkabacteria</taxon>
    </lineage>
</organism>
<keyword evidence="17" id="KW-0378">Hydrolase</keyword>
<keyword evidence="6 12" id="KW-0228">DNA excision</keyword>
<dbReference type="GO" id="GO:0016887">
    <property type="term" value="F:ATP hydrolysis activity"/>
    <property type="evidence" value="ECO:0007669"/>
    <property type="project" value="InterPro"/>
</dbReference>
<comment type="subcellular location">
    <subcellularLocation>
        <location evidence="1 12 13">Cytoplasm</location>
    </subcellularLocation>
</comment>
<dbReference type="PANTHER" id="PTHR24029">
    <property type="entry name" value="UVRABC SYSTEM PROTEIN B"/>
    <property type="match status" value="1"/>
</dbReference>
<evidence type="ECO:0000256" key="12">
    <source>
        <dbReference type="HAMAP-Rule" id="MF_00204"/>
    </source>
</evidence>
<keyword evidence="9 12" id="KW-0234">DNA repair</keyword>
<dbReference type="CDD" id="cd18790">
    <property type="entry name" value="SF2_C_UvrB"/>
    <property type="match status" value="1"/>
</dbReference>
<dbReference type="Gene3D" id="4.10.860.10">
    <property type="entry name" value="UVR domain"/>
    <property type="match status" value="1"/>
</dbReference>
<keyword evidence="7 12" id="KW-0067">ATP-binding</keyword>
<evidence type="ECO:0000256" key="1">
    <source>
        <dbReference type="ARBA" id="ARBA00004496"/>
    </source>
</evidence>
<dbReference type="InterPro" id="IPR036876">
    <property type="entry name" value="UVR_dom_sf"/>
</dbReference>
<dbReference type="SUPFAM" id="SSF46600">
    <property type="entry name" value="C-terminal UvrC-binding domain of UvrB"/>
    <property type="match status" value="1"/>
</dbReference>
<feature type="binding site" evidence="12">
    <location>
        <begin position="38"/>
        <end position="45"/>
    </location>
    <ligand>
        <name>ATP</name>
        <dbReference type="ChEBI" id="CHEBI:30616"/>
    </ligand>
</feature>
<gene>
    <name evidence="12 17" type="primary">uvrB</name>
    <name evidence="17" type="ORF">KC660_01390</name>
</gene>
<dbReference type="SUPFAM" id="SSF52540">
    <property type="entry name" value="P-loop containing nucleoside triphosphate hydrolases"/>
    <property type="match status" value="2"/>
</dbReference>
<dbReference type="SMART" id="SM00490">
    <property type="entry name" value="HELICc"/>
    <property type="match status" value="1"/>
</dbReference>
<evidence type="ECO:0000256" key="13">
    <source>
        <dbReference type="RuleBase" id="RU003587"/>
    </source>
</evidence>
<evidence type="ECO:0000256" key="7">
    <source>
        <dbReference type="ARBA" id="ARBA00022840"/>
    </source>
</evidence>
<evidence type="ECO:0000313" key="18">
    <source>
        <dbReference type="Proteomes" id="UP000782843"/>
    </source>
</evidence>
<dbReference type="CDD" id="cd17916">
    <property type="entry name" value="DEXHc_UvrB"/>
    <property type="match status" value="1"/>
</dbReference>
<keyword evidence="3 12" id="KW-0963">Cytoplasm</keyword>
<dbReference type="Pfam" id="PF12344">
    <property type="entry name" value="UvrB"/>
    <property type="match status" value="1"/>
</dbReference>
<evidence type="ECO:0000256" key="6">
    <source>
        <dbReference type="ARBA" id="ARBA00022769"/>
    </source>
</evidence>
<evidence type="ECO:0000256" key="8">
    <source>
        <dbReference type="ARBA" id="ARBA00022881"/>
    </source>
</evidence>
<dbReference type="InterPro" id="IPR014001">
    <property type="entry name" value="Helicase_ATP-bd"/>
</dbReference>
<feature type="domain" description="Helicase C-terminal" evidence="16">
    <location>
        <begin position="439"/>
        <end position="605"/>
    </location>
</feature>
<keyword evidence="4 12" id="KW-0547">Nucleotide-binding</keyword>
<accession>A0A955L350</accession>
<name>A0A955L350_9BACT</name>
<dbReference type="SMART" id="SM00487">
    <property type="entry name" value="DEXDc"/>
    <property type="match status" value="1"/>
</dbReference>
<dbReference type="InterPro" id="IPR004807">
    <property type="entry name" value="UvrB"/>
</dbReference>
<evidence type="ECO:0000259" key="15">
    <source>
        <dbReference type="PROSITE" id="PS51192"/>
    </source>
</evidence>
<dbReference type="Pfam" id="PF17757">
    <property type="entry name" value="UvrB_inter"/>
    <property type="match status" value="1"/>
</dbReference>
<reference evidence="17" key="2">
    <citation type="journal article" date="2021" name="Microbiome">
        <title>Successional dynamics and alternative stable states in a saline activated sludge microbial community over 9 years.</title>
        <authorList>
            <person name="Wang Y."/>
            <person name="Ye J."/>
            <person name="Ju F."/>
            <person name="Liu L."/>
            <person name="Boyd J.A."/>
            <person name="Deng Y."/>
            <person name="Parks D.H."/>
            <person name="Jiang X."/>
            <person name="Yin X."/>
            <person name="Woodcroft B.J."/>
            <person name="Tyson G.W."/>
            <person name="Hugenholtz P."/>
            <person name="Polz M.F."/>
            <person name="Zhang T."/>
        </authorList>
    </citation>
    <scope>NUCLEOTIDE SEQUENCE</scope>
    <source>
        <strain evidence="17">HKST-UBA10</strain>
    </source>
</reference>
<comment type="function">
    <text evidence="12">The UvrABC repair system catalyzes the recognition and processing of DNA lesions. A damage recognition complex composed of 2 UvrA and 2 UvrB subunits scans DNA for abnormalities. Upon binding of the UvrA(2)B(2) complex to a putative damaged site, the DNA wraps around one UvrB monomer. DNA wrap is dependent on ATP binding by UvrB and probably causes local melting of the DNA helix, facilitating insertion of UvrB beta-hairpin between the DNA strands. Then UvrB probes one DNA strand for the presence of a lesion. If a lesion is found the UvrA subunits dissociate and the UvrB-DNA preincision complex is formed. This complex is subsequently bound by UvrC and the second UvrB is released. If no lesion is found, the DNA wraps around the other UvrB subunit that will check the other stand for damage.</text>
</comment>
<sequence>MDNFSLVTKYSPSGDQPKAIADLTNGLEAGIKHQTLLGVTGSGKTFSIANVIQNVQKPTLVLAHNKTLAAQLFSEFRDFFPNNAVKYFVSYYDYYQPEAYIPKRDLYIEKEADINKEIEKYRNAATQSLLSRKDVIIVASVSCIYGLGNPEDYLSLSRNLIVGESYQRSKLFRWFTDLQFQRSEYDFEQGYFRVRGETVDIFPASEDNAIRLSFFGDELESIKVIDPLTGEILEEKKEIMIFPAKQFVTPFEALKNAIPRIQAELKEQVAYFKKHNKEIEAYRLKQRVEYDIEMLEQTGYCSGIENYSRFIDNREPGDPPSTLLDYFPDDWLLVVDESHIALPQVRGMYNGDRSRKSVLVDYGFRLPAAKDNRPLTFEEFSQRMNQTIYTSATPNEFELSLSKSASAGKIKGYSGVTEQIARPTGLLDPVVTVRKSENQIDDVLKEVRSNIKDNERVMITTLTKKMAEELTTYLKELDIKVQYVHSDVETVERVEILRDLRLGVYDVIVGVNLLREGIDLPEASLMLILDADKEGFLRSEQALVQLIGRAARHLNGRVILYADKVTKSMKNAMRETERRRKLQAEYNEKYGITPKSIKKDINEILHRTEVKEEETKSFKQLEHKVNEVPFMKKSDKQKLKKEIEGEMLIAADMLEFELAAKLRDLLNSIK</sequence>
<dbReference type="PROSITE" id="PS51192">
    <property type="entry name" value="HELICASE_ATP_BIND_1"/>
    <property type="match status" value="1"/>
</dbReference>
<dbReference type="Gene3D" id="3.40.50.300">
    <property type="entry name" value="P-loop containing nucleotide triphosphate hydrolases"/>
    <property type="match status" value="3"/>
</dbReference>
<keyword evidence="12 13" id="KW-0742">SOS response</keyword>
<dbReference type="NCBIfam" id="TIGR00631">
    <property type="entry name" value="uvrb"/>
    <property type="match status" value="1"/>
</dbReference>
<evidence type="ECO:0000256" key="9">
    <source>
        <dbReference type="ARBA" id="ARBA00023204"/>
    </source>
</evidence>
<dbReference type="Pfam" id="PF02151">
    <property type="entry name" value="UVR"/>
    <property type="match status" value="1"/>
</dbReference>
<feature type="short sequence motif" description="Beta-hairpin" evidence="12">
    <location>
        <begin position="91"/>
        <end position="114"/>
    </location>
</feature>
<protein>
    <recommendedName>
        <fullName evidence="11 12">UvrABC system protein B</fullName>
        <shortName evidence="12">Protein UvrB</shortName>
    </recommendedName>
    <alternativeName>
        <fullName evidence="12">Excinuclease ABC subunit B</fullName>
    </alternativeName>
</protein>
<evidence type="ECO:0000256" key="11">
    <source>
        <dbReference type="ARBA" id="ARBA00029504"/>
    </source>
</evidence>
<dbReference type="PROSITE" id="PS51194">
    <property type="entry name" value="HELICASE_CTER"/>
    <property type="match status" value="1"/>
</dbReference>
<dbReference type="GO" id="GO:0005737">
    <property type="term" value="C:cytoplasm"/>
    <property type="evidence" value="ECO:0007669"/>
    <property type="project" value="UniProtKB-SubCell"/>
</dbReference>
<dbReference type="GO" id="GO:0006289">
    <property type="term" value="P:nucleotide-excision repair"/>
    <property type="evidence" value="ECO:0007669"/>
    <property type="project" value="UniProtKB-UniRule"/>
</dbReference>
<dbReference type="GO" id="GO:0005524">
    <property type="term" value="F:ATP binding"/>
    <property type="evidence" value="ECO:0007669"/>
    <property type="project" value="UniProtKB-UniRule"/>
</dbReference>
<feature type="domain" description="UVR" evidence="14">
    <location>
        <begin position="637"/>
        <end position="670"/>
    </location>
</feature>
<dbReference type="GO" id="GO:0009381">
    <property type="term" value="F:excinuclease ABC activity"/>
    <property type="evidence" value="ECO:0007669"/>
    <property type="project" value="UniProtKB-UniRule"/>
</dbReference>
<evidence type="ECO:0000313" key="17">
    <source>
        <dbReference type="EMBL" id="MCA9382043.1"/>
    </source>
</evidence>
<dbReference type="InterPro" id="IPR041471">
    <property type="entry name" value="UvrB_inter"/>
</dbReference>
<dbReference type="InterPro" id="IPR027417">
    <property type="entry name" value="P-loop_NTPase"/>
</dbReference>
<dbReference type="InterPro" id="IPR024759">
    <property type="entry name" value="UvrB_YAD/RRR_dom"/>
</dbReference>
<evidence type="ECO:0000256" key="3">
    <source>
        <dbReference type="ARBA" id="ARBA00022490"/>
    </source>
</evidence>
<dbReference type="AlphaFoldDB" id="A0A955L350"/>
<dbReference type="InterPro" id="IPR001650">
    <property type="entry name" value="Helicase_C-like"/>
</dbReference>
<comment type="domain">
    <text evidence="12">The beta-hairpin motif is involved in DNA binding.</text>
</comment>
<dbReference type="PANTHER" id="PTHR24029:SF0">
    <property type="entry name" value="UVRABC SYSTEM PROTEIN B"/>
    <property type="match status" value="1"/>
</dbReference>
<evidence type="ECO:0000256" key="4">
    <source>
        <dbReference type="ARBA" id="ARBA00022741"/>
    </source>
</evidence>
<evidence type="ECO:0000259" key="16">
    <source>
        <dbReference type="PROSITE" id="PS51194"/>
    </source>
</evidence>
<dbReference type="EMBL" id="JAGQLG010000049">
    <property type="protein sequence ID" value="MCA9382043.1"/>
    <property type="molecule type" value="Genomic_DNA"/>
</dbReference>
<dbReference type="GO" id="GO:0009432">
    <property type="term" value="P:SOS response"/>
    <property type="evidence" value="ECO:0007669"/>
    <property type="project" value="UniProtKB-UniRule"/>
</dbReference>